<feature type="chain" id="PRO_5012229883" evidence="4">
    <location>
        <begin position="29"/>
        <end position="336"/>
    </location>
</feature>
<keyword evidence="7" id="KW-1185">Reference proteome</keyword>
<dbReference type="EMBL" id="FRXO01000004">
    <property type="protein sequence ID" value="SHO65906.1"/>
    <property type="molecule type" value="Genomic_DNA"/>
</dbReference>
<dbReference type="Proteomes" id="UP000186406">
    <property type="component" value="Unassembled WGS sequence"/>
</dbReference>
<dbReference type="InterPro" id="IPR006311">
    <property type="entry name" value="TAT_signal"/>
</dbReference>
<proteinExistence type="inferred from homology"/>
<dbReference type="InterPro" id="IPR025997">
    <property type="entry name" value="SBP_2_dom"/>
</dbReference>
<dbReference type="SUPFAM" id="SSF53822">
    <property type="entry name" value="Periplasmic binding protein-like I"/>
    <property type="match status" value="1"/>
</dbReference>
<dbReference type="AlphaFoldDB" id="A0A1M7ZML8"/>
<keyword evidence="3 4" id="KW-0732">Signal</keyword>
<protein>
    <submittedName>
        <fullName evidence="6">Ribose transport system substrate-binding protein</fullName>
    </submittedName>
</protein>
<comment type="subcellular location">
    <subcellularLocation>
        <location evidence="1">Cell envelope</location>
    </subcellularLocation>
</comment>
<dbReference type="Gene3D" id="3.40.50.2300">
    <property type="match status" value="2"/>
</dbReference>
<dbReference type="PROSITE" id="PS51318">
    <property type="entry name" value="TAT"/>
    <property type="match status" value="1"/>
</dbReference>
<dbReference type="GO" id="GO:0030313">
    <property type="term" value="C:cell envelope"/>
    <property type="evidence" value="ECO:0007669"/>
    <property type="project" value="UniProtKB-SubCell"/>
</dbReference>
<sequence length="336" mass="35268">MEIRRRSLLAGIAGLSAGAALAPAAAFAAGEKRVYYYASQLLGHPYLIDMHLGMSYAAKSFGVEIKTVGPQGWDPVAHAEAVEQSIAKRPAGIVTSLWEPGALPAIKRAREQGIPVVVVEAMVPDHGALTFIGLDNYQAGVDTARELVRVGGTKGRYAVTGNWGASNTDAKAKGLTDYLSAHSEWELLGRVDDKANTQDAIDAAKSMFNTYPNLTGVVGLDSSSGSGIGLAAEELDIDLSALAVVVNDREAPVLELIESGAIDSTIINKTALQAFMAIDVLEAYNTPSSGFAGVPISADNAKAGVVPFPQNIYMGTAVINRDNVALFKAENLPQKT</sequence>
<accession>A0A1M7ZML8</accession>
<evidence type="ECO:0000256" key="1">
    <source>
        <dbReference type="ARBA" id="ARBA00004196"/>
    </source>
</evidence>
<evidence type="ECO:0000256" key="3">
    <source>
        <dbReference type="ARBA" id="ARBA00022729"/>
    </source>
</evidence>
<evidence type="ECO:0000313" key="6">
    <source>
        <dbReference type="EMBL" id="SHO65906.1"/>
    </source>
</evidence>
<dbReference type="GO" id="GO:0030246">
    <property type="term" value="F:carbohydrate binding"/>
    <property type="evidence" value="ECO:0007669"/>
    <property type="project" value="UniProtKB-ARBA"/>
</dbReference>
<evidence type="ECO:0000313" key="7">
    <source>
        <dbReference type="Proteomes" id="UP000186406"/>
    </source>
</evidence>
<dbReference type="InterPro" id="IPR028082">
    <property type="entry name" value="Peripla_BP_I"/>
</dbReference>
<dbReference type="PANTHER" id="PTHR46847:SF1">
    <property type="entry name" value="D-ALLOSE-BINDING PERIPLASMIC PROTEIN-RELATED"/>
    <property type="match status" value="1"/>
</dbReference>
<dbReference type="STRING" id="1123029.SAMN02745172_02555"/>
<dbReference type="Pfam" id="PF13407">
    <property type="entry name" value="Peripla_BP_4"/>
    <property type="match status" value="1"/>
</dbReference>
<name>A0A1M7ZML8_9HYPH</name>
<evidence type="ECO:0000256" key="4">
    <source>
        <dbReference type="SAM" id="SignalP"/>
    </source>
</evidence>
<dbReference type="RefSeq" id="WP_073629164.1">
    <property type="nucleotide sequence ID" value="NZ_FRXO01000004.1"/>
</dbReference>
<reference evidence="6 7" key="1">
    <citation type="submission" date="2016-12" db="EMBL/GenBank/DDBJ databases">
        <authorList>
            <person name="Song W.-J."/>
            <person name="Kurnit D.M."/>
        </authorList>
    </citation>
    <scope>NUCLEOTIDE SEQUENCE [LARGE SCALE GENOMIC DNA]</scope>
    <source>
        <strain evidence="6 7">DSM 19599</strain>
    </source>
</reference>
<comment type="similarity">
    <text evidence="2">Belongs to the bacterial solute-binding protein 2 family.</text>
</comment>
<evidence type="ECO:0000256" key="2">
    <source>
        <dbReference type="ARBA" id="ARBA00007639"/>
    </source>
</evidence>
<feature type="signal peptide" evidence="4">
    <location>
        <begin position="1"/>
        <end position="28"/>
    </location>
</feature>
<dbReference type="PANTHER" id="PTHR46847">
    <property type="entry name" value="D-ALLOSE-BINDING PERIPLASMIC PROTEIN-RELATED"/>
    <property type="match status" value="1"/>
</dbReference>
<feature type="domain" description="Periplasmic binding protein" evidence="5">
    <location>
        <begin position="42"/>
        <end position="284"/>
    </location>
</feature>
<gene>
    <name evidence="6" type="ORF">SAMN02745172_02555</name>
</gene>
<organism evidence="6 7">
    <name type="scientific">Pseudoxanthobacter soli DSM 19599</name>
    <dbReference type="NCBI Taxonomy" id="1123029"/>
    <lineage>
        <taxon>Bacteria</taxon>
        <taxon>Pseudomonadati</taxon>
        <taxon>Pseudomonadota</taxon>
        <taxon>Alphaproteobacteria</taxon>
        <taxon>Hyphomicrobiales</taxon>
        <taxon>Segnochrobactraceae</taxon>
        <taxon>Pseudoxanthobacter</taxon>
    </lineage>
</organism>
<evidence type="ECO:0000259" key="5">
    <source>
        <dbReference type="Pfam" id="PF13407"/>
    </source>
</evidence>